<dbReference type="Proteomes" id="UP001642484">
    <property type="component" value="Unassembled WGS sequence"/>
</dbReference>
<keyword evidence="2" id="KW-0479">Metal-binding</keyword>
<gene>
    <name evidence="6" type="ORF">CCMP2556_LOCUS20338</name>
</gene>
<name>A0ABP0LBM8_9DINO</name>
<reference evidence="6 7" key="1">
    <citation type="submission" date="2024-02" db="EMBL/GenBank/DDBJ databases">
        <authorList>
            <person name="Chen Y."/>
            <person name="Shah S."/>
            <person name="Dougan E. K."/>
            <person name="Thang M."/>
            <person name="Chan C."/>
        </authorList>
    </citation>
    <scope>NUCLEOTIDE SEQUENCE [LARGE SCALE GENOMIC DNA]</scope>
</reference>
<sequence>MPRIDAPDMMKAEKMANAMRMTGLNPTEAEVRQVLSRKGGQAELYTWASFSEAMQEALADWSSRDQAQELLSSFQVFDPQGTGLLSQQKILEILRMGGNNFPEEKLQEMLQGVPLNSGAVEYRWLIPYLLGPNAEAPAPKTALPPAARFRRAVRKLKMLRMVAFSSRTFSAENAVGVVEANLAIDEEFEQVMRRMTRGKTTVIRD</sequence>
<dbReference type="InterPro" id="IPR050230">
    <property type="entry name" value="CALM/Myosin/TropC-like"/>
</dbReference>
<dbReference type="SUPFAM" id="SSF47473">
    <property type="entry name" value="EF-hand"/>
    <property type="match status" value="1"/>
</dbReference>
<dbReference type="PROSITE" id="PS50222">
    <property type="entry name" value="EF_HAND_2"/>
    <property type="match status" value="1"/>
</dbReference>
<evidence type="ECO:0000256" key="1">
    <source>
        <dbReference type="ARBA" id="ARBA00020786"/>
    </source>
</evidence>
<proteinExistence type="predicted"/>
<protein>
    <recommendedName>
        <fullName evidence="1">Calmodulin</fullName>
    </recommendedName>
</protein>
<evidence type="ECO:0000256" key="2">
    <source>
        <dbReference type="ARBA" id="ARBA00022723"/>
    </source>
</evidence>
<dbReference type="InterPro" id="IPR011992">
    <property type="entry name" value="EF-hand-dom_pair"/>
</dbReference>
<dbReference type="InterPro" id="IPR002048">
    <property type="entry name" value="EF_hand_dom"/>
</dbReference>
<keyword evidence="7" id="KW-1185">Reference proteome</keyword>
<accession>A0ABP0LBM8</accession>
<evidence type="ECO:0000313" key="7">
    <source>
        <dbReference type="Proteomes" id="UP001642484"/>
    </source>
</evidence>
<evidence type="ECO:0000313" key="6">
    <source>
        <dbReference type="EMBL" id="CAK9036568.1"/>
    </source>
</evidence>
<keyword evidence="3" id="KW-0677">Repeat</keyword>
<feature type="domain" description="EF-hand" evidence="5">
    <location>
        <begin position="65"/>
        <end position="100"/>
    </location>
</feature>
<evidence type="ECO:0000256" key="3">
    <source>
        <dbReference type="ARBA" id="ARBA00022737"/>
    </source>
</evidence>
<evidence type="ECO:0000256" key="4">
    <source>
        <dbReference type="ARBA" id="ARBA00022990"/>
    </source>
</evidence>
<dbReference type="Gene3D" id="1.10.238.10">
    <property type="entry name" value="EF-hand"/>
    <property type="match status" value="1"/>
</dbReference>
<organism evidence="6 7">
    <name type="scientific">Durusdinium trenchii</name>
    <dbReference type="NCBI Taxonomy" id="1381693"/>
    <lineage>
        <taxon>Eukaryota</taxon>
        <taxon>Sar</taxon>
        <taxon>Alveolata</taxon>
        <taxon>Dinophyceae</taxon>
        <taxon>Suessiales</taxon>
        <taxon>Symbiodiniaceae</taxon>
        <taxon>Durusdinium</taxon>
    </lineage>
</organism>
<dbReference type="PANTHER" id="PTHR23048:SF0">
    <property type="entry name" value="CALMODULIN LIKE 3"/>
    <property type="match status" value="1"/>
</dbReference>
<comment type="caution">
    <text evidence="6">The sequence shown here is derived from an EMBL/GenBank/DDBJ whole genome shotgun (WGS) entry which is preliminary data.</text>
</comment>
<dbReference type="EMBL" id="CAXAMN010011891">
    <property type="protein sequence ID" value="CAK9036568.1"/>
    <property type="molecule type" value="Genomic_DNA"/>
</dbReference>
<evidence type="ECO:0000259" key="5">
    <source>
        <dbReference type="PROSITE" id="PS50222"/>
    </source>
</evidence>
<dbReference type="PANTHER" id="PTHR23048">
    <property type="entry name" value="MYOSIN LIGHT CHAIN 1, 3"/>
    <property type="match status" value="1"/>
</dbReference>
<keyword evidence="4" id="KW-0007">Acetylation</keyword>